<keyword evidence="4" id="KW-1185">Reference proteome</keyword>
<gene>
    <name evidence="3" type="ORF">CCMP2556_LOCUS53973</name>
</gene>
<organism evidence="3 4">
    <name type="scientific">Durusdinium trenchii</name>
    <dbReference type="NCBI Taxonomy" id="1381693"/>
    <lineage>
        <taxon>Eukaryota</taxon>
        <taxon>Sar</taxon>
        <taxon>Alveolata</taxon>
        <taxon>Dinophyceae</taxon>
        <taxon>Suessiales</taxon>
        <taxon>Symbiodiniaceae</taxon>
        <taxon>Durusdinium</taxon>
    </lineage>
</organism>
<feature type="region of interest" description="Disordered" evidence="2">
    <location>
        <begin position="22"/>
        <end position="63"/>
    </location>
</feature>
<feature type="compositionally biased region" description="Basic and acidic residues" evidence="2">
    <location>
        <begin position="426"/>
        <end position="446"/>
    </location>
</feature>
<feature type="region of interest" description="Disordered" evidence="2">
    <location>
        <begin position="87"/>
        <end position="123"/>
    </location>
</feature>
<evidence type="ECO:0000313" key="4">
    <source>
        <dbReference type="Proteomes" id="UP001642484"/>
    </source>
</evidence>
<evidence type="ECO:0000313" key="3">
    <source>
        <dbReference type="EMBL" id="CAK9116363.1"/>
    </source>
</evidence>
<sequence>VFGEAMDPELVAKLSSRLRKVEGDSAKMPKIAASSAKAPGKLDASRWSRQNSEDTCESLHECSPCGVQSRRLPQRVRVPDWVVEGHGVSTPRFVSSPGTWKGGASSSQATPEADARSQPLSPEVQLERRLQQAEKERDLAEAQVLKAQAAAEHWSSHLASEARRMRDTWAELQMNQDDTASQAKRLRNAGGIKDDAFHGNELDQLHHQIRELSIQLFELGQEKSTISVRSVALQAELERQEEDCRQLVADLEASEQLEVQLQSELLAAGTTASGGEVETPSKLSPRDKNEFEVQEVDLEFAYDWGLELSGHMSINRAMRLAQQARQRSIKMGKRKIEEGQKRDPVYELAHFDVPIADLVDALKVLKAASEEEVPLEDLGSFDAPLADLQKVLAELVPEAPPFGDEGFEDAIASLKEVVTMMSEDSKKAEEKVAKEASHASSDEKELPPFGDEGFEDSIASLKEVVAMISNGSKIADEKVI</sequence>
<keyword evidence="1" id="KW-0175">Coiled coil</keyword>
<proteinExistence type="predicted"/>
<evidence type="ECO:0008006" key="5">
    <source>
        <dbReference type="Google" id="ProtNLM"/>
    </source>
</evidence>
<feature type="compositionally biased region" description="Polar residues" evidence="2">
    <location>
        <begin position="92"/>
        <end position="110"/>
    </location>
</feature>
<feature type="coiled-coil region" evidence="1">
    <location>
        <begin position="123"/>
        <end position="152"/>
    </location>
</feature>
<feature type="coiled-coil region" evidence="1">
    <location>
        <begin position="202"/>
        <end position="257"/>
    </location>
</feature>
<reference evidence="3 4" key="1">
    <citation type="submission" date="2024-02" db="EMBL/GenBank/DDBJ databases">
        <authorList>
            <person name="Chen Y."/>
            <person name="Shah S."/>
            <person name="Dougan E. K."/>
            <person name="Thang M."/>
            <person name="Chan C."/>
        </authorList>
    </citation>
    <scope>NUCLEOTIDE SEQUENCE [LARGE SCALE GENOMIC DNA]</scope>
</reference>
<comment type="caution">
    <text evidence="3">The sequence shown here is derived from an EMBL/GenBank/DDBJ whole genome shotgun (WGS) entry which is preliminary data.</text>
</comment>
<feature type="region of interest" description="Disordered" evidence="2">
    <location>
        <begin position="426"/>
        <end position="454"/>
    </location>
</feature>
<name>A0ABP0SVG2_9DINO</name>
<evidence type="ECO:0000256" key="1">
    <source>
        <dbReference type="SAM" id="Coils"/>
    </source>
</evidence>
<accession>A0ABP0SVG2</accession>
<dbReference type="EMBL" id="CAXAMN010028373">
    <property type="protein sequence ID" value="CAK9116363.1"/>
    <property type="molecule type" value="Genomic_DNA"/>
</dbReference>
<evidence type="ECO:0000256" key="2">
    <source>
        <dbReference type="SAM" id="MobiDB-lite"/>
    </source>
</evidence>
<dbReference type="Proteomes" id="UP001642484">
    <property type="component" value="Unassembled WGS sequence"/>
</dbReference>
<feature type="region of interest" description="Disordered" evidence="2">
    <location>
        <begin position="269"/>
        <end position="288"/>
    </location>
</feature>
<protein>
    <recommendedName>
        <fullName evidence="5">Fibrous sheath-interacting protein 1</fullName>
    </recommendedName>
</protein>
<feature type="non-terminal residue" evidence="3">
    <location>
        <position position="1"/>
    </location>
</feature>